<dbReference type="OrthoDB" id="9941526at2759"/>
<dbReference type="PANTHER" id="PTHR17550:SF7">
    <property type="entry name" value="RNA-BINDING PROTEIN 44"/>
    <property type="match status" value="1"/>
</dbReference>
<name>A0A7K5YL43_9AVES</name>
<accession>A0A7K5YL43</accession>
<gene>
    <name evidence="2" type="primary">Rbm44</name>
    <name evidence="2" type="ORF">PTEBUR_R00329</name>
</gene>
<feature type="domain" description="TTC3/DZIP3/RBM44-like helical" evidence="1">
    <location>
        <begin position="29"/>
        <end position="77"/>
    </location>
</feature>
<evidence type="ECO:0000313" key="2">
    <source>
        <dbReference type="EMBL" id="NWU66141.1"/>
    </source>
</evidence>
<feature type="non-terminal residue" evidence="2">
    <location>
        <position position="1"/>
    </location>
</feature>
<organism evidence="2 3">
    <name type="scientific">Pterocles burchelli</name>
    <dbReference type="NCBI Taxonomy" id="2585816"/>
    <lineage>
        <taxon>Eukaryota</taxon>
        <taxon>Metazoa</taxon>
        <taxon>Chordata</taxon>
        <taxon>Craniata</taxon>
        <taxon>Vertebrata</taxon>
        <taxon>Euteleostomi</taxon>
        <taxon>Archelosauria</taxon>
        <taxon>Archosauria</taxon>
        <taxon>Dinosauria</taxon>
        <taxon>Saurischia</taxon>
        <taxon>Theropoda</taxon>
        <taxon>Coelurosauria</taxon>
        <taxon>Aves</taxon>
        <taxon>Neognathae</taxon>
        <taxon>Neoaves</taxon>
        <taxon>Columbimorphae</taxon>
        <taxon>Pterocliformes</taxon>
        <taxon>Pteroclidae</taxon>
        <taxon>Pterocles</taxon>
    </lineage>
</organism>
<reference evidence="2 3" key="1">
    <citation type="submission" date="2019-09" db="EMBL/GenBank/DDBJ databases">
        <title>Bird 10,000 Genomes (B10K) Project - Family phase.</title>
        <authorList>
            <person name="Zhang G."/>
        </authorList>
    </citation>
    <scope>NUCLEOTIDE SEQUENCE [LARGE SCALE GENOMIC DNA]</scope>
    <source>
        <strain evidence="2">B10K-DU-027-49</strain>
        <tissue evidence="2">Muscle</tissue>
    </source>
</reference>
<keyword evidence="3" id="KW-1185">Reference proteome</keyword>
<dbReference type="AlphaFoldDB" id="A0A7K5YL43"/>
<protein>
    <submittedName>
        <fullName evidence="2">RBM44 protein</fullName>
    </submittedName>
</protein>
<dbReference type="PANTHER" id="PTHR17550">
    <property type="entry name" value="E3 UBIQUITIN-PROTEIN LIGASE TTC3"/>
    <property type="match status" value="1"/>
</dbReference>
<feature type="non-terminal residue" evidence="2">
    <location>
        <position position="80"/>
    </location>
</feature>
<evidence type="ECO:0000313" key="3">
    <source>
        <dbReference type="Proteomes" id="UP000522270"/>
    </source>
</evidence>
<dbReference type="Pfam" id="PF24905">
    <property type="entry name" value="TTC3_9th"/>
    <property type="match status" value="1"/>
</dbReference>
<proteinExistence type="predicted"/>
<evidence type="ECO:0000259" key="1">
    <source>
        <dbReference type="Pfam" id="PF24905"/>
    </source>
</evidence>
<dbReference type="Proteomes" id="UP000522270">
    <property type="component" value="Unassembled WGS sequence"/>
</dbReference>
<sequence>ENFLQKTSPPFSTNSHDAFIPPNTLNLHSFNKLMKKLEEMHPETSRDKIMDALLEVRKANKGILSGLSINSIMERTSVIL</sequence>
<dbReference type="InterPro" id="IPR056870">
    <property type="entry name" value="TTC3/DZIP3/RBM44-like_helical"/>
</dbReference>
<dbReference type="EMBL" id="VYZE01000324">
    <property type="protein sequence ID" value="NWU66141.1"/>
    <property type="molecule type" value="Genomic_DNA"/>
</dbReference>
<comment type="caution">
    <text evidence="2">The sequence shown here is derived from an EMBL/GenBank/DDBJ whole genome shotgun (WGS) entry which is preliminary data.</text>
</comment>